<organism evidence="2 3">
    <name type="scientific">Vigna radiata var. radiata</name>
    <name type="common">Mung bean</name>
    <name type="synonym">Phaseolus aureus</name>
    <dbReference type="NCBI Taxonomy" id="3916"/>
    <lineage>
        <taxon>Eukaryota</taxon>
        <taxon>Viridiplantae</taxon>
        <taxon>Streptophyta</taxon>
        <taxon>Embryophyta</taxon>
        <taxon>Tracheophyta</taxon>
        <taxon>Spermatophyta</taxon>
        <taxon>Magnoliopsida</taxon>
        <taxon>eudicotyledons</taxon>
        <taxon>Gunneridae</taxon>
        <taxon>Pentapetalae</taxon>
        <taxon>rosids</taxon>
        <taxon>fabids</taxon>
        <taxon>Fabales</taxon>
        <taxon>Fabaceae</taxon>
        <taxon>Papilionoideae</taxon>
        <taxon>50 kb inversion clade</taxon>
        <taxon>NPAAA clade</taxon>
        <taxon>indigoferoid/millettioid clade</taxon>
        <taxon>Phaseoleae</taxon>
        <taxon>Vigna</taxon>
    </lineage>
</organism>
<protein>
    <submittedName>
        <fullName evidence="3">Uncharacterized protein LOC111242688</fullName>
    </submittedName>
</protein>
<dbReference type="Proteomes" id="UP000087766">
    <property type="component" value="Chromosome 10"/>
</dbReference>
<feature type="domain" description="Reverse transcriptase Ty1/copia-type" evidence="1">
    <location>
        <begin position="3"/>
        <end position="183"/>
    </location>
</feature>
<evidence type="ECO:0000259" key="1">
    <source>
        <dbReference type="Pfam" id="PF07727"/>
    </source>
</evidence>
<evidence type="ECO:0000313" key="3">
    <source>
        <dbReference type="RefSeq" id="XP_022642940.1"/>
    </source>
</evidence>
<sequence length="425" mass="48328">MTTIRLFFAMAAIRHWPLHQLDIKNAFLHGDLEEDVYMEQPPGFVAQGESGMVCKLNRSLYGLKQSPRAWFGKFSSIVQKFGLKRSEADHSVFYYHSSLGKCVYLIVYVDDIVITGNDTAGISQLKEYLCRHFQTKDLGSLRYFLGIEVAQSKDGVVISQRKYALDILQETSMIDCRPIDSPMDPNQKLTAEESELFSDPERYRRLVGKLIYLTITRPDLSFAVGVVSQFMQAPCVGHWNAIIRILRYVKKAPGQGLLYEDKGNLQVSGYCDADWAGSPIDRRSTTGYCVFLGGNIISWKSKKQNVVARSTAEAEYRAMASLTCELIWVRQFLQELNFCDIQSMKMYCDNQAALHIASNSVFHERIKHIEIDCHFIREKLLSKEICTEFVGSNDQLAHVLTKSLRGPRIEFICSKLGTYNLYAPA</sequence>
<dbReference type="PANTHER" id="PTHR11439">
    <property type="entry name" value="GAG-POL-RELATED RETROTRANSPOSON"/>
    <property type="match status" value="1"/>
</dbReference>
<dbReference type="PANTHER" id="PTHR11439:SF484">
    <property type="entry name" value="REVERSE TRANSCRIPTASE TY1_COPIA-TYPE DOMAIN-CONTAINING PROTEIN"/>
    <property type="match status" value="1"/>
</dbReference>
<reference evidence="3" key="2">
    <citation type="submission" date="2025-08" db="UniProtKB">
        <authorList>
            <consortium name="RefSeq"/>
        </authorList>
    </citation>
    <scope>IDENTIFICATION</scope>
    <source>
        <tissue evidence="3">Leaf</tissue>
    </source>
</reference>
<dbReference type="SUPFAM" id="SSF56672">
    <property type="entry name" value="DNA/RNA polymerases"/>
    <property type="match status" value="1"/>
</dbReference>
<proteinExistence type="predicted"/>
<reference evidence="2" key="1">
    <citation type="journal article" date="2014" name="Nat. Commun.">
        <title>Genome sequence of mungbean and insights into evolution within Vigna species.</title>
        <authorList>
            <person name="Kang Y.J."/>
            <person name="Kim S.K."/>
            <person name="Kim M.Y."/>
            <person name="Lestari P."/>
            <person name="Kim K.H."/>
            <person name="Ha B.K."/>
            <person name="Jun T.H."/>
            <person name="Hwang W.J."/>
            <person name="Lee T."/>
            <person name="Lee J."/>
            <person name="Shim S."/>
            <person name="Yoon M.Y."/>
            <person name="Jang Y.E."/>
            <person name="Han K.S."/>
            <person name="Taeprayoon P."/>
            <person name="Yoon N."/>
            <person name="Somta P."/>
            <person name="Tanya P."/>
            <person name="Kim K.S."/>
            <person name="Gwag J.G."/>
            <person name="Moon J.K."/>
            <person name="Lee Y.H."/>
            <person name="Park B.S."/>
            <person name="Bombarely A."/>
            <person name="Doyle J.J."/>
            <person name="Jackson S.A."/>
            <person name="Schafleitner R."/>
            <person name="Srinives P."/>
            <person name="Varshney R.K."/>
            <person name="Lee S.H."/>
        </authorList>
    </citation>
    <scope>NUCLEOTIDE SEQUENCE [LARGE SCALE GENOMIC DNA]</scope>
    <source>
        <strain evidence="2">cv. VC1973A</strain>
    </source>
</reference>
<evidence type="ECO:0000313" key="2">
    <source>
        <dbReference type="Proteomes" id="UP000087766"/>
    </source>
</evidence>
<gene>
    <name evidence="3" type="primary">LOC111242688</name>
</gene>
<name>A0A3Q0FFV8_VIGRR</name>
<keyword evidence="2" id="KW-1185">Reference proteome</keyword>
<dbReference type="Pfam" id="PF07727">
    <property type="entry name" value="RVT_2"/>
    <property type="match status" value="1"/>
</dbReference>
<dbReference type="RefSeq" id="XP_022642940.1">
    <property type="nucleotide sequence ID" value="XM_022787219.1"/>
</dbReference>
<dbReference type="OrthoDB" id="414945at2759"/>
<dbReference type="CDD" id="cd09272">
    <property type="entry name" value="RNase_HI_RT_Ty1"/>
    <property type="match status" value="1"/>
</dbReference>
<dbReference type="KEGG" id="vra:111242688"/>
<dbReference type="InterPro" id="IPR043502">
    <property type="entry name" value="DNA/RNA_pol_sf"/>
</dbReference>
<accession>A0A3Q0FFV8</accession>
<dbReference type="InterPro" id="IPR013103">
    <property type="entry name" value="RVT_2"/>
</dbReference>
<dbReference type="GeneID" id="111242688"/>
<dbReference type="STRING" id="3916.A0A3Q0FFV8"/>
<dbReference type="AlphaFoldDB" id="A0A3Q0FFV8"/>